<dbReference type="GO" id="GO:0004672">
    <property type="term" value="F:protein kinase activity"/>
    <property type="evidence" value="ECO:0007669"/>
    <property type="project" value="InterPro"/>
</dbReference>
<keyword evidence="3" id="KW-1185">Reference proteome</keyword>
<dbReference type="AlphaFoldDB" id="A2DTR6"/>
<feature type="domain" description="Protein kinase" evidence="1">
    <location>
        <begin position="88"/>
        <end position="154"/>
    </location>
</feature>
<name>A2DTR6_TRIV3</name>
<accession>A2DTR6</accession>
<evidence type="ECO:0000259" key="1">
    <source>
        <dbReference type="PROSITE" id="PS50011"/>
    </source>
</evidence>
<reference evidence="2" key="2">
    <citation type="journal article" date="2007" name="Science">
        <title>Draft genome sequence of the sexually transmitted pathogen Trichomonas vaginalis.</title>
        <authorList>
            <person name="Carlton J.M."/>
            <person name="Hirt R.P."/>
            <person name="Silva J.C."/>
            <person name="Delcher A.L."/>
            <person name="Schatz M."/>
            <person name="Zhao Q."/>
            <person name="Wortman J.R."/>
            <person name="Bidwell S.L."/>
            <person name="Alsmark U.C.M."/>
            <person name="Besteiro S."/>
            <person name="Sicheritz-Ponten T."/>
            <person name="Noel C.J."/>
            <person name="Dacks J.B."/>
            <person name="Foster P.G."/>
            <person name="Simillion C."/>
            <person name="Van de Peer Y."/>
            <person name="Miranda-Saavedra D."/>
            <person name="Barton G.J."/>
            <person name="Westrop G.D."/>
            <person name="Mueller S."/>
            <person name="Dessi D."/>
            <person name="Fiori P.L."/>
            <person name="Ren Q."/>
            <person name="Paulsen I."/>
            <person name="Zhang H."/>
            <person name="Bastida-Corcuera F.D."/>
            <person name="Simoes-Barbosa A."/>
            <person name="Brown M.T."/>
            <person name="Hayes R.D."/>
            <person name="Mukherjee M."/>
            <person name="Okumura C.Y."/>
            <person name="Schneider R."/>
            <person name="Smith A.J."/>
            <person name="Vanacova S."/>
            <person name="Villalvazo M."/>
            <person name="Haas B.J."/>
            <person name="Pertea M."/>
            <person name="Feldblyum T.V."/>
            <person name="Utterback T.R."/>
            <person name="Shu C.L."/>
            <person name="Osoegawa K."/>
            <person name="de Jong P.J."/>
            <person name="Hrdy I."/>
            <person name="Horvathova L."/>
            <person name="Zubacova Z."/>
            <person name="Dolezal P."/>
            <person name="Malik S.B."/>
            <person name="Logsdon J.M. Jr."/>
            <person name="Henze K."/>
            <person name="Gupta A."/>
            <person name="Wang C.C."/>
            <person name="Dunne R.L."/>
            <person name="Upcroft J.A."/>
            <person name="Upcroft P."/>
            <person name="White O."/>
            <person name="Salzberg S.L."/>
            <person name="Tang P."/>
            <person name="Chiu C.-H."/>
            <person name="Lee Y.-S."/>
            <person name="Embley T.M."/>
            <person name="Coombs G.H."/>
            <person name="Mottram J.C."/>
            <person name="Tachezy J."/>
            <person name="Fraser-Liggett C.M."/>
            <person name="Johnson P.J."/>
        </authorList>
    </citation>
    <scope>NUCLEOTIDE SEQUENCE [LARGE SCALE GENOMIC DNA]</scope>
    <source>
        <strain evidence="2">G3</strain>
    </source>
</reference>
<evidence type="ECO:0000313" key="2">
    <source>
        <dbReference type="EMBL" id="EAY16213.1"/>
    </source>
</evidence>
<evidence type="ECO:0000313" key="3">
    <source>
        <dbReference type="Proteomes" id="UP000001542"/>
    </source>
</evidence>
<gene>
    <name evidence="2" type="ORF">TVAG_341070</name>
</gene>
<reference evidence="2" key="1">
    <citation type="submission" date="2006-10" db="EMBL/GenBank/DDBJ databases">
        <authorList>
            <person name="Amadeo P."/>
            <person name="Zhao Q."/>
            <person name="Wortman J."/>
            <person name="Fraser-Liggett C."/>
            <person name="Carlton J."/>
        </authorList>
    </citation>
    <scope>NUCLEOTIDE SEQUENCE</scope>
    <source>
        <strain evidence="2">G3</strain>
    </source>
</reference>
<dbReference type="InterPro" id="IPR000719">
    <property type="entry name" value="Prot_kinase_dom"/>
</dbReference>
<sequence length="154" mass="17309">MGCGSSSAVRVAPEPEPEPILIHETEEESSSEMYFAANDQLIFTTETSPVMFNESVFMYSTLLTLDTLTLTDSPSFFNPAVKPTILEYEFQYHIGHGSASDVFLVINNKTNLKYAAKVYDPNYLDKKMVGSGVQPIDKVYNEIEIMTKINHPKR</sequence>
<dbReference type="RefSeq" id="XP_001328436.1">
    <property type="nucleotide sequence ID" value="XM_001328401.1"/>
</dbReference>
<organism evidence="2 3">
    <name type="scientific">Trichomonas vaginalis (strain ATCC PRA-98 / G3)</name>
    <dbReference type="NCBI Taxonomy" id="412133"/>
    <lineage>
        <taxon>Eukaryota</taxon>
        <taxon>Metamonada</taxon>
        <taxon>Parabasalia</taxon>
        <taxon>Trichomonadida</taxon>
        <taxon>Trichomonadidae</taxon>
        <taxon>Trichomonas</taxon>
    </lineage>
</organism>
<dbReference type="VEuPathDB" id="TrichDB:TVAGG3_1037220"/>
<dbReference type="KEGG" id="tva:4774221"/>
<dbReference type="PROSITE" id="PS50011">
    <property type="entry name" value="PROTEIN_KINASE_DOM"/>
    <property type="match status" value="1"/>
</dbReference>
<dbReference type="EMBL" id="DS113245">
    <property type="protein sequence ID" value="EAY16213.1"/>
    <property type="molecule type" value="Genomic_DNA"/>
</dbReference>
<dbReference type="Proteomes" id="UP000001542">
    <property type="component" value="Unassembled WGS sequence"/>
</dbReference>
<dbReference type="InterPro" id="IPR011009">
    <property type="entry name" value="Kinase-like_dom_sf"/>
</dbReference>
<dbReference type="VEuPathDB" id="TrichDB:TVAG_341070"/>
<dbReference type="SUPFAM" id="SSF56112">
    <property type="entry name" value="Protein kinase-like (PK-like)"/>
    <property type="match status" value="1"/>
</dbReference>
<dbReference type="GO" id="GO:0005524">
    <property type="term" value="F:ATP binding"/>
    <property type="evidence" value="ECO:0007669"/>
    <property type="project" value="InterPro"/>
</dbReference>
<proteinExistence type="predicted"/>
<dbReference type="InParanoid" id="A2DTR6"/>
<dbReference type="Gene3D" id="3.30.200.20">
    <property type="entry name" value="Phosphorylase Kinase, domain 1"/>
    <property type="match status" value="1"/>
</dbReference>
<protein>
    <recommendedName>
        <fullName evidence="1">Protein kinase domain-containing protein</fullName>
    </recommendedName>
</protein>